<dbReference type="PANTHER" id="PTHR19959">
    <property type="entry name" value="KINESIN LIGHT CHAIN"/>
    <property type="match status" value="1"/>
</dbReference>
<comment type="caution">
    <text evidence="2">The sequence shown here is derived from an EMBL/GenBank/DDBJ whole genome shotgun (WGS) entry which is preliminary data.</text>
</comment>
<accession>A0AAD7C168</accession>
<dbReference type="InterPro" id="IPR024983">
    <property type="entry name" value="CHAT_dom"/>
</dbReference>
<gene>
    <name evidence="2" type="ORF">FB45DRAFT_828717</name>
</gene>
<dbReference type="InterPro" id="IPR011990">
    <property type="entry name" value="TPR-like_helical_dom_sf"/>
</dbReference>
<dbReference type="SUPFAM" id="SSF81901">
    <property type="entry name" value="HCP-like"/>
    <property type="match status" value="2"/>
</dbReference>
<keyword evidence="3" id="KW-1185">Reference proteome</keyword>
<dbReference type="Proteomes" id="UP001221142">
    <property type="component" value="Unassembled WGS sequence"/>
</dbReference>
<name>A0AAD7C168_9AGAR</name>
<dbReference type="EMBL" id="JARKIF010000006">
    <property type="protein sequence ID" value="KAJ7636413.1"/>
    <property type="molecule type" value="Genomic_DNA"/>
</dbReference>
<dbReference type="PANTHER" id="PTHR19959:SF119">
    <property type="entry name" value="FUNGAL LIPASE-LIKE DOMAIN-CONTAINING PROTEIN"/>
    <property type="match status" value="1"/>
</dbReference>
<evidence type="ECO:0000313" key="3">
    <source>
        <dbReference type="Proteomes" id="UP001221142"/>
    </source>
</evidence>
<protein>
    <submittedName>
        <fullName evidence="2">CHAT domain-containing protein</fullName>
    </submittedName>
</protein>
<reference evidence="2" key="1">
    <citation type="submission" date="2023-03" db="EMBL/GenBank/DDBJ databases">
        <title>Massive genome expansion in bonnet fungi (Mycena s.s.) driven by repeated elements and novel gene families across ecological guilds.</title>
        <authorList>
            <consortium name="Lawrence Berkeley National Laboratory"/>
            <person name="Harder C.B."/>
            <person name="Miyauchi S."/>
            <person name="Viragh M."/>
            <person name="Kuo A."/>
            <person name="Thoen E."/>
            <person name="Andreopoulos B."/>
            <person name="Lu D."/>
            <person name="Skrede I."/>
            <person name="Drula E."/>
            <person name="Henrissat B."/>
            <person name="Morin E."/>
            <person name="Kohler A."/>
            <person name="Barry K."/>
            <person name="LaButti K."/>
            <person name="Morin E."/>
            <person name="Salamov A."/>
            <person name="Lipzen A."/>
            <person name="Mereny Z."/>
            <person name="Hegedus B."/>
            <person name="Baldrian P."/>
            <person name="Stursova M."/>
            <person name="Weitz H."/>
            <person name="Taylor A."/>
            <person name="Grigoriev I.V."/>
            <person name="Nagy L.G."/>
            <person name="Martin F."/>
            <person name="Kauserud H."/>
        </authorList>
    </citation>
    <scope>NUCLEOTIDE SEQUENCE</scope>
    <source>
        <strain evidence="2">9284</strain>
    </source>
</reference>
<organism evidence="2 3">
    <name type="scientific">Roridomyces roridus</name>
    <dbReference type="NCBI Taxonomy" id="1738132"/>
    <lineage>
        <taxon>Eukaryota</taxon>
        <taxon>Fungi</taxon>
        <taxon>Dikarya</taxon>
        <taxon>Basidiomycota</taxon>
        <taxon>Agaricomycotina</taxon>
        <taxon>Agaricomycetes</taxon>
        <taxon>Agaricomycetidae</taxon>
        <taxon>Agaricales</taxon>
        <taxon>Marasmiineae</taxon>
        <taxon>Mycenaceae</taxon>
        <taxon>Roridomyces</taxon>
    </lineage>
</organism>
<dbReference type="Pfam" id="PF12770">
    <property type="entry name" value="CHAT"/>
    <property type="match status" value="1"/>
</dbReference>
<dbReference type="Gene3D" id="1.25.40.10">
    <property type="entry name" value="Tetratricopeptide repeat domain"/>
    <property type="match status" value="4"/>
</dbReference>
<sequence>MALPSLEDLQKILEEVTGQHPGLASYFQTLACSYRASYRETDNLDNVNASVECFRAAVRHSPQSHPDFSDHIQNLGVSLSDRYRRLGDLQDLHAAVTLDKTALALTPSGHPDEPERAENLGASLADRYLRLGDINDLEAALQAEELALECTPEGDIHMPKRLNRVAQQYTQRFQQFGNLQDLEVAISYYQTAVDLAPLDYPDRAGLFRGLSMGLTDRYNRFNNLEDLHAAVENDQIAVDLTAEGHHKLGDRLHCLAVSLLDRYHRLGDPEDIEKSLESAERAFLLLLPEDSDEAMRRGILGEIYRARYLHSSNTDDLAANLEHTGKAAELLPPDHPDLPRYLSNLGISLRVRHARHGDLQDLNKAVDFGTNAVASTPAGNPAFPKYAKSLAVTLKERYTHLGDIHDLEEAQKMAVAAMDHLPVGHPDLLDLQVILSVVHSEQYRRSGDTALLQDALNTKLHALSLTPKNAPGLPERLKNVAVSYLDRYIALGDLDDLEASVSKAQEAVSVAQEQGTVYADDVQQLAISLSTRYRRFGNLQDLEEAISNEEKVVAMVSEDDSRLPGFLNNLTTTLMTRFKRLGNMQDLEDALHHNSKAIDLAQTGDPRLAHYNHVHALCHLEKYWKFGSEQMLNDGMQYFQLAVELTPPDNPKLAELYRNYSAALRDRFLKTGRISDVYEALDKIDAAAKLTPEQHLDRPGILCNLARVRMTIYHMQRIALSKLDEHQLNSAIEHDCEAVKLSPPGDPERPQFLQSLANHLSDRYKALQRQEDIEEALVNYRSSFKTFTSSPIDSWKSGLEWAELARIHAPPEALEAYRATFNLLPEILWLGSPLKVRQEHMTQIEIAKASGSAVRACITQSELTLAIELLEQGLATIFQQMLQLKTDFDTLPAGDAQRLRQFSSLLYEGKSTNPLAIAADRNSLLLEIRKRPGFESFLLSKPYAELCMASTNGPIVILTSHAQSCDAIIMLNPTSDPVHVSLPDATVKQLEHHRSALQQVLVRCNSRTRQSESSRLFGALEWTLKAPVKECFQNLLDFLRNNVVQPIYDVLQSHGIVEGRLWWCPTGSFTALPLHAATPHDRFIPSYTSTLGSILHANEKPTETPAQLALVGVTHSQSGPGSHLTSVEREVKTILSISANHPVPTKSLLGAQATVSALESQLMVSSWVHLACHGKQELSDPQKSCLQLYDGTLELESILKMPLHNSEFVFLAACQTAMGDSKLVNESFHLGGGLIAAGFRAAIGTMWSIRDEDGPRVAEIVYKHLFRAGRAPRVTDTAEALHLAVRKMREDGLPYERWVPFIHMGI</sequence>
<feature type="domain" description="CHAT" evidence="1">
    <location>
        <begin position="1039"/>
        <end position="1305"/>
    </location>
</feature>
<evidence type="ECO:0000259" key="1">
    <source>
        <dbReference type="Pfam" id="PF12770"/>
    </source>
</evidence>
<proteinExistence type="predicted"/>
<evidence type="ECO:0000313" key="2">
    <source>
        <dbReference type="EMBL" id="KAJ7636413.1"/>
    </source>
</evidence>